<dbReference type="PANTHER" id="PTHR30024">
    <property type="entry name" value="ALIPHATIC SULFONATES-BINDING PROTEIN-RELATED"/>
    <property type="match status" value="1"/>
</dbReference>
<keyword evidence="5" id="KW-0472">Membrane</keyword>
<keyword evidence="3" id="KW-1003">Cell membrane</keyword>
<dbReference type="SUPFAM" id="SSF53850">
    <property type="entry name" value="Periplasmic binding protein-like II"/>
    <property type="match status" value="1"/>
</dbReference>
<evidence type="ECO:0000256" key="3">
    <source>
        <dbReference type="ARBA" id="ARBA00022475"/>
    </source>
</evidence>
<comment type="caution">
    <text evidence="6">The sequence shown here is derived from an EMBL/GenBank/DDBJ whole genome shotgun (WGS) entry which is preliminary data.</text>
</comment>
<evidence type="ECO:0000256" key="2">
    <source>
        <dbReference type="ARBA" id="ARBA00022448"/>
    </source>
</evidence>
<dbReference type="Gene3D" id="3.40.190.10">
    <property type="entry name" value="Periplasmic binding protein-like II"/>
    <property type="match status" value="2"/>
</dbReference>
<evidence type="ECO:0000313" key="7">
    <source>
        <dbReference type="Proteomes" id="UP001596104"/>
    </source>
</evidence>
<keyword evidence="2" id="KW-0813">Transport</keyword>
<dbReference type="Pfam" id="PF13379">
    <property type="entry name" value="NMT1_2"/>
    <property type="match status" value="1"/>
</dbReference>
<dbReference type="EMBL" id="JBHSLV010000072">
    <property type="protein sequence ID" value="MFC5396247.1"/>
    <property type="molecule type" value="Genomic_DNA"/>
</dbReference>
<dbReference type="InterPro" id="IPR044527">
    <property type="entry name" value="NrtA/CpmA_ABC-bd_dom"/>
</dbReference>
<comment type="subcellular location">
    <subcellularLocation>
        <location evidence="1">Endomembrane system</location>
    </subcellularLocation>
</comment>
<evidence type="ECO:0000256" key="1">
    <source>
        <dbReference type="ARBA" id="ARBA00004308"/>
    </source>
</evidence>
<dbReference type="RefSeq" id="WP_377012630.1">
    <property type="nucleotide sequence ID" value="NZ_JBHSLV010000072.1"/>
</dbReference>
<keyword evidence="7" id="KW-1185">Reference proteome</keyword>
<gene>
    <name evidence="6" type="ORF">ACFPPC_26755</name>
</gene>
<dbReference type="PANTHER" id="PTHR30024:SF43">
    <property type="entry name" value="BLL4572 PROTEIN"/>
    <property type="match status" value="1"/>
</dbReference>
<evidence type="ECO:0000313" key="6">
    <source>
        <dbReference type="EMBL" id="MFC5396247.1"/>
    </source>
</evidence>
<organism evidence="6 7">
    <name type="scientific">Bosea vestrisii</name>
    <dbReference type="NCBI Taxonomy" id="151416"/>
    <lineage>
        <taxon>Bacteria</taxon>
        <taxon>Pseudomonadati</taxon>
        <taxon>Pseudomonadota</taxon>
        <taxon>Alphaproteobacteria</taxon>
        <taxon>Hyphomicrobiales</taxon>
        <taxon>Boseaceae</taxon>
        <taxon>Bosea</taxon>
    </lineage>
</organism>
<keyword evidence="4" id="KW-0997">Cell inner membrane</keyword>
<sequence>MTTLHLRVGFMPLVDCALVVLAKDEGFAEAEGLNLELVREVSWSNLRDKLNVRLFDAAHMLGPAAIAATLGIGGVKAPMAAPMALNRDGAAITLSLRRFEELSRLAEGDLSDTAVSARALAAMVARRSASGLPPLTFAAVFGFSTHTYLLGEWLEKAGLRLGEDIRFEVVPPPQTVEALASGRIDGFCAGAPWNSAAVAAGIGAMVHASVDLRRNCHDKVLAWRADDVQKRPAAVSKLGAAILKASAWACRPENVSRMAHHLSAPDRLALPAELIERILHGELLQGDDRPTRRIGQFIRFDREALRPDPDDADWVLAGMERAGQVVATPQMRDAAREVLLSASFGSILASIGDQPIV</sequence>
<evidence type="ECO:0000256" key="4">
    <source>
        <dbReference type="ARBA" id="ARBA00022519"/>
    </source>
</evidence>
<dbReference type="Proteomes" id="UP001596104">
    <property type="component" value="Unassembled WGS sequence"/>
</dbReference>
<protein>
    <submittedName>
        <fullName evidence="6">CmpA/NrtA family ABC transporter substrate-binding protein</fullName>
    </submittedName>
</protein>
<name>A0ABW0HG69_9HYPH</name>
<reference evidence="7" key="1">
    <citation type="journal article" date="2019" name="Int. J. Syst. Evol. Microbiol.">
        <title>The Global Catalogue of Microorganisms (GCM) 10K type strain sequencing project: providing services to taxonomists for standard genome sequencing and annotation.</title>
        <authorList>
            <consortium name="The Broad Institute Genomics Platform"/>
            <consortium name="The Broad Institute Genome Sequencing Center for Infectious Disease"/>
            <person name="Wu L."/>
            <person name="Ma J."/>
        </authorList>
    </citation>
    <scope>NUCLEOTIDE SEQUENCE [LARGE SCALE GENOMIC DNA]</scope>
    <source>
        <strain evidence="7">CGMCC 1.16326</strain>
    </source>
</reference>
<dbReference type="CDD" id="cd13553">
    <property type="entry name" value="PBP2_NrtA_CpmA_like"/>
    <property type="match status" value="1"/>
</dbReference>
<accession>A0ABW0HG69</accession>
<evidence type="ECO:0000256" key="5">
    <source>
        <dbReference type="ARBA" id="ARBA00023136"/>
    </source>
</evidence>
<proteinExistence type="predicted"/>